<dbReference type="EMBL" id="LXQA011041121">
    <property type="protein sequence ID" value="MCI82347.1"/>
    <property type="molecule type" value="Genomic_DNA"/>
</dbReference>
<sequence length="27" mass="2987">PTPEEGWGILLWDSSVIVPSSSSEEER</sequence>
<feature type="non-terminal residue" evidence="1">
    <location>
        <position position="1"/>
    </location>
</feature>
<accession>A0A392V2J6</accession>
<evidence type="ECO:0000313" key="2">
    <source>
        <dbReference type="Proteomes" id="UP000265520"/>
    </source>
</evidence>
<reference evidence="1 2" key="1">
    <citation type="journal article" date="2018" name="Front. Plant Sci.">
        <title>Red Clover (Trifolium pratense) and Zigzag Clover (T. medium) - A Picture of Genomic Similarities and Differences.</title>
        <authorList>
            <person name="Dluhosova J."/>
            <person name="Istvanek J."/>
            <person name="Nedelnik J."/>
            <person name="Repkova J."/>
        </authorList>
    </citation>
    <scope>NUCLEOTIDE SEQUENCE [LARGE SCALE GENOMIC DNA]</scope>
    <source>
        <strain evidence="2">cv. 10/8</strain>
        <tissue evidence="1">Leaf</tissue>
    </source>
</reference>
<comment type="caution">
    <text evidence="1">The sequence shown here is derived from an EMBL/GenBank/DDBJ whole genome shotgun (WGS) entry which is preliminary data.</text>
</comment>
<name>A0A392V2J6_9FABA</name>
<evidence type="ECO:0000313" key="1">
    <source>
        <dbReference type="EMBL" id="MCI82347.1"/>
    </source>
</evidence>
<dbReference type="AlphaFoldDB" id="A0A392V2J6"/>
<protein>
    <submittedName>
        <fullName evidence="1">Uncharacterized protein</fullName>
    </submittedName>
</protein>
<organism evidence="1 2">
    <name type="scientific">Trifolium medium</name>
    <dbReference type="NCBI Taxonomy" id="97028"/>
    <lineage>
        <taxon>Eukaryota</taxon>
        <taxon>Viridiplantae</taxon>
        <taxon>Streptophyta</taxon>
        <taxon>Embryophyta</taxon>
        <taxon>Tracheophyta</taxon>
        <taxon>Spermatophyta</taxon>
        <taxon>Magnoliopsida</taxon>
        <taxon>eudicotyledons</taxon>
        <taxon>Gunneridae</taxon>
        <taxon>Pentapetalae</taxon>
        <taxon>rosids</taxon>
        <taxon>fabids</taxon>
        <taxon>Fabales</taxon>
        <taxon>Fabaceae</taxon>
        <taxon>Papilionoideae</taxon>
        <taxon>50 kb inversion clade</taxon>
        <taxon>NPAAA clade</taxon>
        <taxon>Hologalegina</taxon>
        <taxon>IRL clade</taxon>
        <taxon>Trifolieae</taxon>
        <taxon>Trifolium</taxon>
    </lineage>
</organism>
<proteinExistence type="predicted"/>
<dbReference type="Proteomes" id="UP000265520">
    <property type="component" value="Unassembled WGS sequence"/>
</dbReference>
<keyword evidence="2" id="KW-1185">Reference proteome</keyword>